<dbReference type="EMBL" id="AMGO01000036">
    <property type="protein sequence ID" value="EKE44230.1"/>
    <property type="molecule type" value="Genomic_DNA"/>
</dbReference>
<proteinExistence type="predicted"/>
<sequence>MFFHLTKPKQGHDRPEISLSSEPSIQPLDLGDLEKLDETAMADRDRRIDDAIKAIASARKVQGRRFDAALATRLARLTAERRKIRMVRASDKDRTEGLRHAY</sequence>
<evidence type="ECO:0000313" key="2">
    <source>
        <dbReference type="EMBL" id="EKE44230.1"/>
    </source>
</evidence>
<dbReference type="RefSeq" id="WP_007426898.1">
    <property type="nucleotide sequence ID" value="NZ_AMGO01000036.1"/>
</dbReference>
<name>K2I5M6_9RHOB</name>
<comment type="caution">
    <text evidence="2">The sequence shown here is derived from an EMBL/GenBank/DDBJ whole genome shotgun (WGS) entry which is preliminary data.</text>
</comment>
<evidence type="ECO:0000256" key="1">
    <source>
        <dbReference type="SAM" id="MobiDB-lite"/>
    </source>
</evidence>
<reference evidence="2 3" key="1">
    <citation type="journal article" date="2012" name="J. Bacteriol.">
        <title>Draft Genome Sequence of Oceaniovalibus guishaninsula JLT2003T.</title>
        <authorList>
            <person name="Tang K."/>
            <person name="Liu K."/>
            <person name="Jiao N."/>
        </authorList>
    </citation>
    <scope>NUCLEOTIDE SEQUENCE [LARGE SCALE GENOMIC DNA]</scope>
    <source>
        <strain evidence="2 3">JLT2003</strain>
    </source>
</reference>
<dbReference type="STRING" id="1231392.OCGS_1746"/>
<dbReference type="AlphaFoldDB" id="K2I5M6"/>
<dbReference type="Proteomes" id="UP000006765">
    <property type="component" value="Unassembled WGS sequence"/>
</dbReference>
<accession>K2I5M6</accession>
<protein>
    <submittedName>
        <fullName evidence="2">Uncharacterized protein</fullName>
    </submittedName>
</protein>
<evidence type="ECO:0000313" key="3">
    <source>
        <dbReference type="Proteomes" id="UP000006765"/>
    </source>
</evidence>
<feature type="region of interest" description="Disordered" evidence="1">
    <location>
        <begin position="1"/>
        <end position="32"/>
    </location>
</feature>
<organism evidence="2 3">
    <name type="scientific">Oceaniovalibus guishaninsula JLT2003</name>
    <dbReference type="NCBI Taxonomy" id="1231392"/>
    <lineage>
        <taxon>Bacteria</taxon>
        <taxon>Pseudomonadati</taxon>
        <taxon>Pseudomonadota</taxon>
        <taxon>Alphaproteobacteria</taxon>
        <taxon>Rhodobacterales</taxon>
        <taxon>Roseobacteraceae</taxon>
        <taxon>Oceaniovalibus</taxon>
    </lineage>
</organism>
<gene>
    <name evidence="2" type="ORF">OCGS_1746</name>
</gene>
<keyword evidence="3" id="KW-1185">Reference proteome</keyword>